<dbReference type="InterPro" id="IPR011993">
    <property type="entry name" value="PH-like_dom_sf"/>
</dbReference>
<accession>A0ABY6LHE8</accession>
<evidence type="ECO:0000313" key="2">
    <source>
        <dbReference type="EMBL" id="UYV80622.1"/>
    </source>
</evidence>
<gene>
    <name evidence="2" type="ORF">LAZ67_19001053</name>
</gene>
<sequence>MAIRAAKLSRLQVAFPSCSAEDLSRDLTRDFLREGWLWKSGPSVSDTPRRRWFSLDHRRLMYLEHPLDPYPKGEIFIGNQGDGYSVSEGVPAGVKVPGLGFSLRTPQRLFALASPSEEDRTEWIAVLRSVMERPLSLQDHSGQYHWDTGLH</sequence>
<protein>
    <recommendedName>
        <fullName evidence="1">PH domain-containing protein</fullName>
    </recommendedName>
</protein>
<dbReference type="CDD" id="cd01251">
    <property type="entry name" value="PH2_ADAP"/>
    <property type="match status" value="1"/>
</dbReference>
<dbReference type="SMART" id="SM00233">
    <property type="entry name" value="PH"/>
    <property type="match status" value="1"/>
</dbReference>
<feature type="domain" description="PH" evidence="1">
    <location>
        <begin position="30"/>
        <end position="132"/>
    </location>
</feature>
<dbReference type="Pfam" id="PF00169">
    <property type="entry name" value="PH"/>
    <property type="match status" value="1"/>
</dbReference>
<reference evidence="2 3" key="1">
    <citation type="submission" date="2022-01" db="EMBL/GenBank/DDBJ databases">
        <title>A chromosomal length assembly of Cordylochernes scorpioides.</title>
        <authorList>
            <person name="Zeh D."/>
            <person name="Zeh J."/>
        </authorList>
    </citation>
    <scope>NUCLEOTIDE SEQUENCE [LARGE SCALE GENOMIC DNA]</scope>
    <source>
        <strain evidence="2">IN4F17</strain>
        <tissue evidence="2">Whole Body</tissue>
    </source>
</reference>
<dbReference type="InterPro" id="IPR037851">
    <property type="entry name" value="PH2_ADAP"/>
</dbReference>
<dbReference type="EMBL" id="CP092881">
    <property type="protein sequence ID" value="UYV80622.1"/>
    <property type="molecule type" value="Genomic_DNA"/>
</dbReference>
<keyword evidence="3" id="KW-1185">Reference proteome</keyword>
<dbReference type="InterPro" id="IPR052589">
    <property type="entry name" value="Arf-GAP_dual-PH_domain"/>
</dbReference>
<dbReference type="PANTHER" id="PTHR46021:SF2">
    <property type="entry name" value="ARF-GAP WITH DUAL PH DOMAIN-CONTAINING PROTEIN 1"/>
    <property type="match status" value="1"/>
</dbReference>
<dbReference type="SUPFAM" id="SSF50729">
    <property type="entry name" value="PH domain-like"/>
    <property type="match status" value="1"/>
</dbReference>
<proteinExistence type="predicted"/>
<evidence type="ECO:0000313" key="3">
    <source>
        <dbReference type="Proteomes" id="UP001235939"/>
    </source>
</evidence>
<evidence type="ECO:0000259" key="1">
    <source>
        <dbReference type="PROSITE" id="PS50003"/>
    </source>
</evidence>
<dbReference type="InterPro" id="IPR001849">
    <property type="entry name" value="PH_domain"/>
</dbReference>
<dbReference type="Proteomes" id="UP001235939">
    <property type="component" value="Chromosome 19"/>
</dbReference>
<organism evidence="2 3">
    <name type="scientific">Cordylochernes scorpioides</name>
    <dbReference type="NCBI Taxonomy" id="51811"/>
    <lineage>
        <taxon>Eukaryota</taxon>
        <taxon>Metazoa</taxon>
        <taxon>Ecdysozoa</taxon>
        <taxon>Arthropoda</taxon>
        <taxon>Chelicerata</taxon>
        <taxon>Arachnida</taxon>
        <taxon>Pseudoscorpiones</taxon>
        <taxon>Cheliferoidea</taxon>
        <taxon>Chernetidae</taxon>
        <taxon>Cordylochernes</taxon>
    </lineage>
</organism>
<name>A0ABY6LHE8_9ARAC</name>
<dbReference type="PANTHER" id="PTHR46021">
    <property type="entry name" value="ARF-GAP WITH DUAL PH DOMAIN-CONTAINING PROTEIN 1-LIKE PROTEIN"/>
    <property type="match status" value="1"/>
</dbReference>
<dbReference type="Gene3D" id="2.30.29.30">
    <property type="entry name" value="Pleckstrin-homology domain (PH domain)/Phosphotyrosine-binding domain (PTB)"/>
    <property type="match status" value="1"/>
</dbReference>
<dbReference type="PROSITE" id="PS50003">
    <property type="entry name" value="PH_DOMAIN"/>
    <property type="match status" value="1"/>
</dbReference>